<reference evidence="1 2" key="1">
    <citation type="submission" date="2020-09" db="EMBL/GenBank/DDBJ databases">
        <title>De no assembly of potato wild relative species, Solanum commersonii.</title>
        <authorList>
            <person name="Cho K."/>
        </authorList>
    </citation>
    <scope>NUCLEOTIDE SEQUENCE [LARGE SCALE GENOMIC DNA]</scope>
    <source>
        <strain evidence="1">LZ3.2</strain>
        <tissue evidence="1">Leaf</tissue>
    </source>
</reference>
<proteinExistence type="predicted"/>
<evidence type="ECO:0000313" key="2">
    <source>
        <dbReference type="Proteomes" id="UP000824120"/>
    </source>
</evidence>
<name>A0A9J5ZC90_SOLCO</name>
<protein>
    <submittedName>
        <fullName evidence="1">Uncharacterized protein</fullName>
    </submittedName>
</protein>
<dbReference type="Proteomes" id="UP000824120">
    <property type="component" value="Chromosome 4"/>
</dbReference>
<comment type="caution">
    <text evidence="1">The sequence shown here is derived from an EMBL/GenBank/DDBJ whole genome shotgun (WGS) entry which is preliminary data.</text>
</comment>
<sequence length="197" mass="22464">MGAHNKTHFTHAKINCALKDSSCDSQLSKNLKLTILASNASSSSTKVFKFPHTKNDSIFTQWFNHLKFRNQMQYSLSQRKTQCILSPIGLPVFSNQQLFQLTQDQKGLFKACNGAECKMIGRYGTASRNYLVTRLLFYFIANLNFSFRAQHTRTKGDLQGDRRLSNCVRQSSGLHFFVLFSRFVPSCQVVSMLCLKL</sequence>
<accession>A0A9J5ZC90</accession>
<dbReference type="EMBL" id="JACXVP010000004">
    <property type="protein sequence ID" value="KAG5610579.1"/>
    <property type="molecule type" value="Genomic_DNA"/>
</dbReference>
<gene>
    <name evidence="1" type="ORF">H5410_021860</name>
</gene>
<dbReference type="AlphaFoldDB" id="A0A9J5ZC90"/>
<keyword evidence="2" id="KW-1185">Reference proteome</keyword>
<organism evidence="1 2">
    <name type="scientific">Solanum commersonii</name>
    <name type="common">Commerson's wild potato</name>
    <name type="synonym">Commerson's nightshade</name>
    <dbReference type="NCBI Taxonomy" id="4109"/>
    <lineage>
        <taxon>Eukaryota</taxon>
        <taxon>Viridiplantae</taxon>
        <taxon>Streptophyta</taxon>
        <taxon>Embryophyta</taxon>
        <taxon>Tracheophyta</taxon>
        <taxon>Spermatophyta</taxon>
        <taxon>Magnoliopsida</taxon>
        <taxon>eudicotyledons</taxon>
        <taxon>Gunneridae</taxon>
        <taxon>Pentapetalae</taxon>
        <taxon>asterids</taxon>
        <taxon>lamiids</taxon>
        <taxon>Solanales</taxon>
        <taxon>Solanaceae</taxon>
        <taxon>Solanoideae</taxon>
        <taxon>Solaneae</taxon>
        <taxon>Solanum</taxon>
    </lineage>
</organism>
<evidence type="ECO:0000313" key="1">
    <source>
        <dbReference type="EMBL" id="KAG5610579.1"/>
    </source>
</evidence>